<dbReference type="InterPro" id="IPR005158">
    <property type="entry name" value="BTAD"/>
</dbReference>
<proteinExistence type="predicted"/>
<protein>
    <submittedName>
        <fullName evidence="3">AAA family ATPase</fullName>
    </submittedName>
</protein>
<accession>A0AA49JT32</accession>
<feature type="domain" description="Bacterial transcriptional activator" evidence="1">
    <location>
        <begin position="105"/>
        <end position="241"/>
    </location>
</feature>
<dbReference type="GO" id="GO:0003677">
    <property type="term" value="F:DNA binding"/>
    <property type="evidence" value="ECO:0007669"/>
    <property type="project" value="InterPro"/>
</dbReference>
<dbReference type="InterPro" id="IPR036388">
    <property type="entry name" value="WH-like_DNA-bd_sf"/>
</dbReference>
<evidence type="ECO:0000259" key="1">
    <source>
        <dbReference type="SMART" id="SM01043"/>
    </source>
</evidence>
<dbReference type="InterPro" id="IPR041664">
    <property type="entry name" value="AAA_16"/>
</dbReference>
<dbReference type="InterPro" id="IPR016032">
    <property type="entry name" value="Sig_transdc_resp-reg_C-effctor"/>
</dbReference>
<dbReference type="RefSeq" id="WP_367887197.1">
    <property type="nucleotide sequence ID" value="NZ_CP130612.1"/>
</dbReference>
<name>A0AA49JYJ4_9BACT</name>
<dbReference type="InterPro" id="IPR011990">
    <property type="entry name" value="TPR-like_helical_dom_sf"/>
</dbReference>
<dbReference type="AlphaFoldDB" id="A0AA49JYJ4"/>
<dbReference type="SMART" id="SM01043">
    <property type="entry name" value="BTAD"/>
    <property type="match status" value="1"/>
</dbReference>
<dbReference type="Gene3D" id="1.10.10.10">
    <property type="entry name" value="Winged helix-like DNA-binding domain superfamily/Winged helix DNA-binding domain"/>
    <property type="match status" value="1"/>
</dbReference>
<dbReference type="SUPFAM" id="SSF46894">
    <property type="entry name" value="C-terminal effector domain of the bipartite response regulators"/>
    <property type="match status" value="1"/>
</dbReference>
<evidence type="ECO:0000313" key="3">
    <source>
        <dbReference type="EMBL" id="WKW14409.1"/>
    </source>
</evidence>
<dbReference type="Proteomes" id="UP001229955">
    <property type="component" value="Chromosome"/>
</dbReference>
<dbReference type="Gene3D" id="1.25.40.10">
    <property type="entry name" value="Tetratricopeptide repeat domain"/>
    <property type="match status" value="1"/>
</dbReference>
<keyword evidence="4" id="KW-1185">Reference proteome</keyword>
<dbReference type="PANTHER" id="PTHR35807">
    <property type="entry name" value="TRANSCRIPTIONAL REGULATOR REDD-RELATED"/>
    <property type="match status" value="1"/>
</dbReference>
<evidence type="ECO:0000313" key="4">
    <source>
        <dbReference type="Proteomes" id="UP001229955"/>
    </source>
</evidence>
<dbReference type="PANTHER" id="PTHR35807:SF3">
    <property type="entry name" value="BLL5740 PROTEIN"/>
    <property type="match status" value="1"/>
</dbReference>
<reference evidence="3" key="1">
    <citation type="submission" date="2023-07" db="EMBL/GenBank/DDBJ databases">
        <authorList>
            <person name="Haufschild T."/>
            <person name="Kallscheuer N."/>
            <person name="Hammer J."/>
            <person name="Kohn T."/>
            <person name="Kabuu M."/>
            <person name="Jogler M."/>
            <person name="Wohfarth N."/>
            <person name="Heuer A."/>
            <person name="Rohde M."/>
            <person name="van Teeseling M.C.F."/>
            <person name="Jogler C."/>
        </authorList>
    </citation>
    <scope>NUCLEOTIDE SEQUENCE</scope>
    <source>
        <strain evidence="2">Strain 138</strain>
        <strain evidence="3">Strain 318</strain>
    </source>
</reference>
<dbReference type="InterPro" id="IPR027417">
    <property type="entry name" value="P-loop_NTPase"/>
</dbReference>
<dbReference type="Pfam" id="PF03704">
    <property type="entry name" value="BTAD"/>
    <property type="match status" value="1"/>
</dbReference>
<accession>A0AA49JYJ4</accession>
<dbReference type="Pfam" id="PF13191">
    <property type="entry name" value="AAA_16"/>
    <property type="match status" value="1"/>
</dbReference>
<dbReference type="SUPFAM" id="SSF52540">
    <property type="entry name" value="P-loop containing nucleoside triphosphate hydrolases"/>
    <property type="match status" value="1"/>
</dbReference>
<organism evidence="3 4">
    <name type="scientific">Pseudogemmatithrix spongiicola</name>
    <dbReference type="NCBI Taxonomy" id="3062599"/>
    <lineage>
        <taxon>Bacteria</taxon>
        <taxon>Pseudomonadati</taxon>
        <taxon>Gemmatimonadota</taxon>
        <taxon>Gemmatimonadia</taxon>
        <taxon>Gemmatimonadales</taxon>
        <taxon>Gemmatimonadaceae</taxon>
        <taxon>Pseudogemmatithrix</taxon>
    </lineage>
</organism>
<gene>
    <name evidence="2" type="ORF">Strain138_000753</name>
    <name evidence="3" type="ORF">Strain318_000753</name>
</gene>
<dbReference type="InterPro" id="IPR051677">
    <property type="entry name" value="AfsR-DnrI-RedD_regulator"/>
</dbReference>
<dbReference type="EMBL" id="CP130613">
    <property type="protein sequence ID" value="WKW14409.1"/>
    <property type="molecule type" value="Genomic_DNA"/>
</dbReference>
<dbReference type="GO" id="GO:0006355">
    <property type="term" value="P:regulation of DNA-templated transcription"/>
    <property type="evidence" value="ECO:0007669"/>
    <property type="project" value="InterPro"/>
</dbReference>
<evidence type="ECO:0000313" key="2">
    <source>
        <dbReference type="EMBL" id="WKW11499.1"/>
    </source>
</evidence>
<dbReference type="Gene3D" id="3.40.50.300">
    <property type="entry name" value="P-loop containing nucleotide triphosphate hydrolases"/>
    <property type="match status" value="1"/>
</dbReference>
<dbReference type="EMBL" id="CP130612">
    <property type="protein sequence ID" value="WKW11499.1"/>
    <property type="molecule type" value="Genomic_DNA"/>
</dbReference>
<sequence length="1044" mass="114002">MPTSADLPVHLKSFGAPQLERLEDGVAHAVLRGGKPLALLIYLSTLDGRPDTREHLADLLWGDESPDRSRASLRQAVYALKQALGDEILRSDREFLSVDIERLPSDRHAFLAASRRSDFDAMLAAYGGAFCDGLPIGGAVEFERWMRAERLRLERLLLDQAAGVIPARLAAGESEAALHVARELDRLFPDRSEVVVQLFDALVSTGNRMEAIERLSAHGARLASQEMSLPPPLAERIARARRAAADPAHVPAGPAMALATVGQQLVGREPLLGELSRMAEKSRAGAVQRVLLYGPAGVGKTRVLDELEARLRLRGARVVRVSVQPAMQDVRFAALVDLVRALCALPGALGITELSATQLIGIVPELRERFPGATIARAVRSDADRRRALQDALADLLASVSEERLVVVMVDNLHHADEESLLVIGGTRPIATSRLLQLWTSRNSTDTAVGTDLSVIEVLPFGVDDIRALLSAVATLPEIPWADDLVVALERRSRGVPQLVLAMVRSLGAARLLHVERGAWTSDRPDALLAMANETAGTTALVAGLDPLARLSLEVLATWGRPLEERDFIGTMQSRTAPPTEDALRQALRHLEGLGLAQSRDLTWALAHDTIADELRSVPAPVAAESPAELLFRYWRSAERLTVAVLGQLALIAGRDESSAMAVRLGRAALEAPKVRESGLRGRALGRRLARMCGRPEWEGRILRGFGFWGRQSERARVLATVGGMLLLGAVSWLALRLQPRVVVLTPPMAESGIKIAMPLEVQPRVRVEDGFGRPWRTPLAVAVRTDAGRLFGDTIRTTRDGTAQFERLALQLDAVEASEPARQVHLLVTGPWFVRAARAPMTGVFTGTVGDDFRITKLEVNRVPVGDSLIVDVAAGDSLLVDLTFQYTTVRATANYLVGAAATWEPREDASIRLAGLPRPVHEAWRHVTFSLRAPSAPGNHYVVVLFGLDDTVEHMFASTNWMFGAPRWNDGDDIQDQPPQFYEELRLLGRAKVGHTMRGRLRTRQADVRVGDSVNVTVSPSREEGWEWAIGRAIHVRVRPVR</sequence>
<dbReference type="KEGG" id="pspc:Strain318_000753"/>